<dbReference type="OrthoDB" id="9792139at2"/>
<reference evidence="8 9" key="1">
    <citation type="submission" date="2017-02" db="EMBL/GenBank/DDBJ databases">
        <authorList>
            <person name="Peterson S.W."/>
        </authorList>
    </citation>
    <scope>NUCLEOTIDE SEQUENCE [LARGE SCALE GENOMIC DNA]</scope>
    <source>
        <strain evidence="8 9">DSM 25262</strain>
    </source>
</reference>
<sequence>MKKVIYLILTVALIACDDKLDISNPNRQTTSDFWQTQSQAMAGCNAIYATLIIDGTYTRMTPALSDGRGDDVTGDSPWPDLVQVSNFTIPTTSGPVQWIWADYYRLIWRANQVLENTVDIEMDEALKNRIIGQAYFLRGLAFFKLANFYKIVPLVLATPKTPDDYYPTTATEEELWNQIYSDFQQAKDLLPDSYANVTGPDAGQIGRATKGAATGMLGKSYLYRKEWQKAADQFKELIDGGLYSLVDDYRDNFTDGNENNSESLFEVQFADPSQVGGTVMNWGGDPAANWKQASAQACTYSMDGRGYSDFLPTQWIYNEYKLEQTTDGKSDPRLLATIASYEPDDNSTKVYGDAWPYASDKIYPRKYTNDGKAGYVNEYDLNSGINYRVLRYADILLMYAEALNELKQTAAAYPYIQQVRDRANLPDLATTKPNMTQDEMRDQIAHERALEFAIEGQRINDIIRWGWFYDADKLAALKAHDADFNLWSAGNEYLPIPQGELDVNKKLSPNPAN</sequence>
<feature type="domain" description="RagB/SusD" evidence="6">
    <location>
        <begin position="262"/>
        <end position="511"/>
    </location>
</feature>
<keyword evidence="4" id="KW-0472">Membrane</keyword>
<evidence type="ECO:0000259" key="7">
    <source>
        <dbReference type="Pfam" id="PF14322"/>
    </source>
</evidence>
<keyword evidence="3" id="KW-0732">Signal</keyword>
<dbReference type="InterPro" id="IPR033985">
    <property type="entry name" value="SusD-like_N"/>
</dbReference>
<comment type="subcellular location">
    <subcellularLocation>
        <location evidence="1">Cell outer membrane</location>
    </subcellularLocation>
</comment>
<evidence type="ECO:0000259" key="6">
    <source>
        <dbReference type="Pfam" id="PF07980"/>
    </source>
</evidence>
<feature type="domain" description="SusD-like N-terminal" evidence="7">
    <location>
        <begin position="89"/>
        <end position="222"/>
    </location>
</feature>
<protein>
    <submittedName>
        <fullName evidence="8">Starch-binding associating with outer membrane</fullName>
    </submittedName>
</protein>
<keyword evidence="5" id="KW-0998">Cell outer membrane</keyword>
<evidence type="ECO:0000256" key="3">
    <source>
        <dbReference type="ARBA" id="ARBA00022729"/>
    </source>
</evidence>
<dbReference type="InterPro" id="IPR011990">
    <property type="entry name" value="TPR-like_helical_dom_sf"/>
</dbReference>
<evidence type="ECO:0000256" key="1">
    <source>
        <dbReference type="ARBA" id="ARBA00004442"/>
    </source>
</evidence>
<name>A0A1T5IT12_9BACT</name>
<organism evidence="8 9">
    <name type="scientific">Ohtaekwangia koreensis</name>
    <dbReference type="NCBI Taxonomy" id="688867"/>
    <lineage>
        <taxon>Bacteria</taxon>
        <taxon>Pseudomonadati</taxon>
        <taxon>Bacteroidota</taxon>
        <taxon>Cytophagia</taxon>
        <taxon>Cytophagales</taxon>
        <taxon>Fulvivirgaceae</taxon>
        <taxon>Ohtaekwangia</taxon>
    </lineage>
</organism>
<dbReference type="AlphaFoldDB" id="A0A1T5IT12"/>
<dbReference type="GO" id="GO:0009279">
    <property type="term" value="C:cell outer membrane"/>
    <property type="evidence" value="ECO:0007669"/>
    <property type="project" value="UniProtKB-SubCell"/>
</dbReference>
<dbReference type="PROSITE" id="PS51257">
    <property type="entry name" value="PROKAR_LIPOPROTEIN"/>
    <property type="match status" value="1"/>
</dbReference>
<accession>A0A1T5IT12</accession>
<evidence type="ECO:0000256" key="4">
    <source>
        <dbReference type="ARBA" id="ARBA00023136"/>
    </source>
</evidence>
<dbReference type="SUPFAM" id="SSF48452">
    <property type="entry name" value="TPR-like"/>
    <property type="match status" value="1"/>
</dbReference>
<evidence type="ECO:0000256" key="2">
    <source>
        <dbReference type="ARBA" id="ARBA00006275"/>
    </source>
</evidence>
<comment type="similarity">
    <text evidence="2">Belongs to the SusD family.</text>
</comment>
<dbReference type="Proteomes" id="UP000190961">
    <property type="component" value="Unassembled WGS sequence"/>
</dbReference>
<dbReference type="Pfam" id="PF14322">
    <property type="entry name" value="SusD-like_3"/>
    <property type="match status" value="1"/>
</dbReference>
<dbReference type="Pfam" id="PF07980">
    <property type="entry name" value="SusD_RagB"/>
    <property type="match status" value="1"/>
</dbReference>
<dbReference type="InterPro" id="IPR012944">
    <property type="entry name" value="SusD_RagB_dom"/>
</dbReference>
<dbReference type="STRING" id="688867.SAMN05660236_0369"/>
<dbReference type="Gene3D" id="1.25.40.390">
    <property type="match status" value="1"/>
</dbReference>
<evidence type="ECO:0000313" key="8">
    <source>
        <dbReference type="EMBL" id="SKC42311.1"/>
    </source>
</evidence>
<proteinExistence type="inferred from homology"/>
<keyword evidence="9" id="KW-1185">Reference proteome</keyword>
<dbReference type="RefSeq" id="WP_079685003.1">
    <property type="nucleotide sequence ID" value="NZ_FUZU01000001.1"/>
</dbReference>
<evidence type="ECO:0000313" key="9">
    <source>
        <dbReference type="Proteomes" id="UP000190961"/>
    </source>
</evidence>
<evidence type="ECO:0000256" key="5">
    <source>
        <dbReference type="ARBA" id="ARBA00023237"/>
    </source>
</evidence>
<dbReference type="EMBL" id="FUZU01000001">
    <property type="protein sequence ID" value="SKC42311.1"/>
    <property type="molecule type" value="Genomic_DNA"/>
</dbReference>
<dbReference type="CDD" id="cd08977">
    <property type="entry name" value="SusD"/>
    <property type="match status" value="1"/>
</dbReference>
<gene>
    <name evidence="8" type="ORF">SAMN05660236_0369</name>
</gene>